<feature type="domain" description="DUF5013" evidence="3">
    <location>
        <begin position="505"/>
        <end position="618"/>
    </location>
</feature>
<dbReference type="CDD" id="cd00603">
    <property type="entry name" value="IPT_PCSR"/>
    <property type="match status" value="2"/>
</dbReference>
<evidence type="ECO:0000313" key="5">
    <source>
        <dbReference type="Proteomes" id="UP000298073"/>
    </source>
</evidence>
<sequence>MRVTMYKMKTDMKKICNYLLPVLLSLCVVSCDNDDEEVVRMNQQDPVVTVTEISPVNGYVDTNFTIMGTNFGVVADDVEVYLGSTKLELIACEDQQLTVRVPDGASAGNISVVVYGQRVDTQLQYDVLGVPGVTAISPVYGFVGDVIAFAGHDLGVSSAYYKVLFAGKTETALLTDEPTNEGFSVKVPDGAQSGAITLTIMEKPVNVPTQFTVLQHATLDKLSATQGFAGSEVTIGGAHLNPELLADAELSGVKVLFKQGKNEPVEAELVGEPTNEAVTIKVPATLVAGTYQIAVSTSFETIEKTLDYTVLPMPEVTGLSVAAGYINAEVIISGKNFGDKAEDIQVKFGETACEAVTLNKDGHIVVNVPKGTPTGENAIILTVLGMSIDMGAHATFEVWETPEIVSVETPYVYPYGTLVKEGEEITFIGHGFGTNKDAVTVTFEGVTAPVEINSITSTTIAVNVPVGFTGGRVTMKFDGIDEPVLSDALAPLPEDGDITSYVILNSVQPFKGYGFEGAGREWDREGLHDWEKTDIKNAGGLQYPGSKTERDPNGVIALHQWGQKNNLNGKLWQKTRLPKGTYRFELDGISVGVSSGYVNATFVVCEGTSAENIPNYTNGNWNTGQAGVKGEVLMGKDHPNTKETVEVMLDKDTDLVLGFVIWANNTVWATFTSVTVHLVK</sequence>
<evidence type="ECO:0000259" key="2">
    <source>
        <dbReference type="Pfam" id="PF01833"/>
    </source>
</evidence>
<feature type="domain" description="IPT/TIG" evidence="2">
    <location>
        <begin position="49"/>
        <end position="118"/>
    </location>
</feature>
<dbReference type="InterPro" id="IPR014756">
    <property type="entry name" value="Ig_E-set"/>
</dbReference>
<proteinExistence type="predicted"/>
<dbReference type="InterPro" id="IPR052014">
    <property type="entry name" value="Dictyostelium_Tiger"/>
</dbReference>
<organism evidence="4 5">
    <name type="scientific">Bacteroides acidifaciens</name>
    <dbReference type="NCBI Taxonomy" id="85831"/>
    <lineage>
        <taxon>Bacteria</taxon>
        <taxon>Pseudomonadati</taxon>
        <taxon>Bacteroidota</taxon>
        <taxon>Bacteroidia</taxon>
        <taxon>Bacteroidales</taxon>
        <taxon>Bacteroidaceae</taxon>
        <taxon>Bacteroides</taxon>
    </lineage>
</organism>
<dbReference type="InterPro" id="IPR032181">
    <property type="entry name" value="DUF5013"/>
</dbReference>
<evidence type="ECO:0000259" key="3">
    <source>
        <dbReference type="Pfam" id="PF16405"/>
    </source>
</evidence>
<keyword evidence="1" id="KW-0325">Glycoprotein</keyword>
<dbReference type="SUPFAM" id="SSF81296">
    <property type="entry name" value="E set domains"/>
    <property type="match status" value="3"/>
</dbReference>
<accession>A0A7K3MMW2</accession>
<dbReference type="InterPro" id="IPR013783">
    <property type="entry name" value="Ig-like_fold"/>
</dbReference>
<dbReference type="Pfam" id="PF01833">
    <property type="entry name" value="TIG"/>
    <property type="match status" value="3"/>
</dbReference>
<evidence type="ECO:0000256" key="1">
    <source>
        <dbReference type="ARBA" id="ARBA00023180"/>
    </source>
</evidence>
<dbReference type="PANTHER" id="PTHR31341">
    <property type="entry name" value="IPT/TIG DOMAIN-CONTAINING PROTEIN-RELATED-RELATED"/>
    <property type="match status" value="1"/>
</dbReference>
<dbReference type="Pfam" id="PF16405">
    <property type="entry name" value="DUF5013"/>
    <property type="match status" value="1"/>
</dbReference>
<feature type="domain" description="IPT/TIG" evidence="2">
    <location>
        <begin position="412"/>
        <end position="474"/>
    </location>
</feature>
<dbReference type="AlphaFoldDB" id="A0A7K3MMW2"/>
<dbReference type="Gene3D" id="2.60.40.10">
    <property type="entry name" value="Immunoglobulins"/>
    <property type="match status" value="5"/>
</dbReference>
<comment type="caution">
    <text evidence="4">The sequence shown here is derived from an EMBL/GenBank/DDBJ whole genome shotgun (WGS) entry which is preliminary data.</text>
</comment>
<protein>
    <submittedName>
        <fullName evidence="4">DUF5013 domain-containing protein</fullName>
    </submittedName>
</protein>
<reference evidence="4 5" key="1">
    <citation type="submission" date="2019-03" db="EMBL/GenBank/DDBJ databases">
        <title>Diversity of the mouse oral microbiome.</title>
        <authorList>
            <person name="Joseph S."/>
            <person name="Aduse-Opoku J."/>
            <person name="Curtis M."/>
            <person name="Wade W."/>
            <person name="Hashim A."/>
        </authorList>
    </citation>
    <scope>NUCLEOTIDE SEQUENCE [LARGE SCALE GENOMIC DNA]</scope>
    <source>
        <strain evidence="4 5">P2318</strain>
    </source>
</reference>
<gene>
    <name evidence="4" type="ORF">E4T97_01615</name>
</gene>
<name>A0A7K3MMW2_9BACE</name>
<evidence type="ECO:0000313" key="4">
    <source>
        <dbReference type="EMBL" id="TFU52773.1"/>
    </source>
</evidence>
<feature type="domain" description="IPT/TIG" evidence="2">
    <location>
        <begin position="314"/>
        <end position="385"/>
    </location>
</feature>
<dbReference type="InterPro" id="IPR002909">
    <property type="entry name" value="IPT_dom"/>
</dbReference>
<dbReference type="Proteomes" id="UP000298073">
    <property type="component" value="Unassembled WGS sequence"/>
</dbReference>
<dbReference type="EMBL" id="SPPV01000002">
    <property type="protein sequence ID" value="TFU52773.1"/>
    <property type="molecule type" value="Genomic_DNA"/>
</dbReference>